<feature type="transmembrane region" description="Helical" evidence="11">
    <location>
        <begin position="296"/>
        <end position="315"/>
    </location>
</feature>
<evidence type="ECO:0000256" key="11">
    <source>
        <dbReference type="SAM" id="Phobius"/>
    </source>
</evidence>
<feature type="domain" description="NADH-Ubiquinone oxidoreductase (complex I) chain 5 N-terminal" evidence="13">
    <location>
        <begin position="65"/>
        <end position="106"/>
    </location>
</feature>
<dbReference type="EMBL" id="JBHTHR010000184">
    <property type="protein sequence ID" value="MFD0801270.1"/>
    <property type="molecule type" value="Genomic_DNA"/>
</dbReference>
<feature type="region of interest" description="Disordered" evidence="10">
    <location>
        <begin position="780"/>
        <end position="819"/>
    </location>
</feature>
<keyword evidence="6 11" id="KW-1133">Transmembrane helix</keyword>
<feature type="transmembrane region" description="Helical" evidence="11">
    <location>
        <begin position="321"/>
        <end position="345"/>
    </location>
</feature>
<evidence type="ECO:0000256" key="6">
    <source>
        <dbReference type="ARBA" id="ARBA00022989"/>
    </source>
</evidence>
<comment type="subcellular location">
    <subcellularLocation>
        <location evidence="1">Cell membrane</location>
        <topology evidence="1">Multi-pass membrane protein</topology>
    </subcellularLocation>
    <subcellularLocation>
        <location evidence="9">Membrane</location>
        <topology evidence="9">Multi-pass membrane protein</topology>
    </subcellularLocation>
</comment>
<feature type="transmembrane region" description="Helical" evidence="11">
    <location>
        <begin position="750"/>
        <end position="770"/>
    </location>
</feature>
<feature type="domain" description="MrpA C-terminal/MbhD" evidence="14">
    <location>
        <begin position="616"/>
        <end position="679"/>
    </location>
</feature>
<evidence type="ECO:0000256" key="9">
    <source>
        <dbReference type="RuleBase" id="RU000320"/>
    </source>
</evidence>
<proteinExistence type="predicted"/>
<dbReference type="Pfam" id="PF20501">
    <property type="entry name" value="MbhE"/>
    <property type="match status" value="1"/>
</dbReference>
<evidence type="ECO:0000256" key="7">
    <source>
        <dbReference type="ARBA" id="ARBA00023065"/>
    </source>
</evidence>
<gene>
    <name evidence="16" type="primary">mbhE</name>
    <name evidence="16" type="ORF">ACFQZU_08055</name>
</gene>
<reference evidence="17" key="1">
    <citation type="journal article" date="2019" name="Int. J. Syst. Evol. Microbiol.">
        <title>The Global Catalogue of Microorganisms (GCM) 10K type strain sequencing project: providing services to taxonomists for standard genome sequencing and annotation.</title>
        <authorList>
            <consortium name="The Broad Institute Genomics Platform"/>
            <consortium name="The Broad Institute Genome Sequencing Center for Infectious Disease"/>
            <person name="Wu L."/>
            <person name="Ma J."/>
        </authorList>
    </citation>
    <scope>NUCLEOTIDE SEQUENCE [LARGE SCALE GENOMIC DNA]</scope>
    <source>
        <strain evidence="17">CCUG 63369</strain>
    </source>
</reference>
<keyword evidence="4" id="KW-1003">Cell membrane</keyword>
<protein>
    <submittedName>
        <fullName evidence="16">Hydrogen gas-evolving membrane-bound hydrogenase subunit E</fullName>
    </submittedName>
</protein>
<feature type="transmembrane region" description="Helical" evidence="11">
    <location>
        <begin position="453"/>
        <end position="475"/>
    </location>
</feature>
<evidence type="ECO:0000259" key="15">
    <source>
        <dbReference type="Pfam" id="PF20501"/>
    </source>
</evidence>
<feature type="transmembrane region" description="Helical" evidence="11">
    <location>
        <begin position="267"/>
        <end position="289"/>
    </location>
</feature>
<feature type="transmembrane region" description="Helical" evidence="11">
    <location>
        <begin position="495"/>
        <end position="520"/>
    </location>
</feature>
<keyword evidence="7" id="KW-0406">Ion transport</keyword>
<evidence type="ECO:0000313" key="17">
    <source>
        <dbReference type="Proteomes" id="UP001596956"/>
    </source>
</evidence>
<keyword evidence="3" id="KW-0050">Antiport</keyword>
<dbReference type="InterPro" id="IPR025383">
    <property type="entry name" value="MrpA_C/MbhD"/>
</dbReference>
<evidence type="ECO:0000256" key="5">
    <source>
        <dbReference type="ARBA" id="ARBA00022692"/>
    </source>
</evidence>
<feature type="transmembrane region" description="Helical" evidence="11">
    <location>
        <begin position="632"/>
        <end position="650"/>
    </location>
</feature>
<dbReference type="PANTHER" id="PTHR43373:SF1">
    <property type="entry name" value="NA(+)_H(+) ANTIPORTER SUBUNIT A"/>
    <property type="match status" value="1"/>
</dbReference>
<feature type="transmembrane region" description="Helical" evidence="11">
    <location>
        <begin position="131"/>
        <end position="148"/>
    </location>
</feature>
<feature type="transmembrane region" description="Helical" evidence="11">
    <location>
        <begin position="366"/>
        <end position="389"/>
    </location>
</feature>
<feature type="transmembrane region" description="Helical" evidence="11">
    <location>
        <begin position="409"/>
        <end position="433"/>
    </location>
</feature>
<dbReference type="PRINTS" id="PR01434">
    <property type="entry name" value="NADHDHGNASE5"/>
</dbReference>
<evidence type="ECO:0000259" key="13">
    <source>
        <dbReference type="Pfam" id="PF00662"/>
    </source>
</evidence>
<keyword evidence="17" id="KW-1185">Reference proteome</keyword>
<dbReference type="InterPro" id="IPR050616">
    <property type="entry name" value="CPA3_Na-H_Antiporter_A"/>
</dbReference>
<evidence type="ECO:0000259" key="14">
    <source>
        <dbReference type="Pfam" id="PF13244"/>
    </source>
</evidence>
<dbReference type="InterPro" id="IPR046806">
    <property type="entry name" value="MrpA_C/MbhE"/>
</dbReference>
<dbReference type="Pfam" id="PF00662">
    <property type="entry name" value="Proton_antipo_N"/>
    <property type="match status" value="1"/>
</dbReference>
<name>A0ABW3BDX6_9ACTN</name>
<evidence type="ECO:0000256" key="2">
    <source>
        <dbReference type="ARBA" id="ARBA00022448"/>
    </source>
</evidence>
<dbReference type="Pfam" id="PF00361">
    <property type="entry name" value="Proton_antipo_M"/>
    <property type="match status" value="1"/>
</dbReference>
<sequence length="819" mass="84606">MLLPAILALHAAVAVLLPPLADRFGSRIFLLAGLPPAAAAVWALAGAPGILAGDPVTVGIPWVPALEISLDFRVDALSLAMLLLVSGVGTIIFGYCVAYFRAEERGLGRLAANMVLFAGSMLGLVTTDNLFALYVFWELTSVTSFLLVGHDDHKEQARRAATQALVTTTGTGLLMLIGFIMLGHAAGDYSISGLVADPPEGGPWLTAALVLVLVGAFAKSAHVPLHYWLPAAMIAPTPVSAYLHAAAMVKGGVYLVARLAPGFSEAGAWQFLVLGVGLATMIVGGWRALRQDDLKLLLAYGTISQLGFLTLLGGAGTQVAATAMIGTLIAHGLFKATLFLSVGVIDHETGSRSISRLSGLGRRMPLLAAAATLAAASMAGLPPLIGFVAKEAALESFVPGAAPSPPPVAAGAMLAGVALASVITFAYSARFVWGAFADKPTVAESRAEAPSPLFTAAPVVLAALSLALGVAPSLLDHIAQGYAHALPAGHKPYHLALWHGLTPTLLLTALVVAAGAAMFVKRRAVGRLQNAMPRWPDAEYGYHLFLHGTYTAALNVTRRSQSGSLPVYLGIILATILLLPGVRLVAGLVTGSIAVPGPEEGLRLWDSPLELLVATVIIVTSVATVREHRRFPSLILLNVVGFGTAGLFVLHGAPDLALTLVLVETLTTIILVFVLRRLPAAFSVRPDGWGKRLTVLLCSAAGTFIALALWLMTAARPGEPVSPGYSERAREAGGTNLVNMILADFRALDTLGEVVVLATAAVAVSSLVLLNRRDRVIDEPAVETPAGTGGAGEGSEPTGTGALNLAVSPAGAEASGAEP</sequence>
<dbReference type="InterPro" id="IPR001750">
    <property type="entry name" value="ND/Mrp_TM"/>
</dbReference>
<evidence type="ECO:0000259" key="12">
    <source>
        <dbReference type="Pfam" id="PF00361"/>
    </source>
</evidence>
<evidence type="ECO:0000256" key="10">
    <source>
        <dbReference type="SAM" id="MobiDB-lite"/>
    </source>
</evidence>
<feature type="transmembrane region" description="Helical" evidence="11">
    <location>
        <begin position="201"/>
        <end position="218"/>
    </location>
</feature>
<feature type="transmembrane region" description="Helical" evidence="11">
    <location>
        <begin position="607"/>
        <end position="625"/>
    </location>
</feature>
<feature type="transmembrane region" description="Helical" evidence="11">
    <location>
        <begin position="107"/>
        <end position="125"/>
    </location>
</feature>
<feature type="domain" description="NADH:quinone oxidoreductase/Mrp antiporter transmembrane" evidence="12">
    <location>
        <begin position="128"/>
        <end position="397"/>
    </location>
</feature>
<comment type="caution">
    <text evidence="16">The sequence shown here is derived from an EMBL/GenBank/DDBJ whole genome shotgun (WGS) entry which is preliminary data.</text>
</comment>
<evidence type="ECO:0000256" key="8">
    <source>
        <dbReference type="ARBA" id="ARBA00023136"/>
    </source>
</evidence>
<dbReference type="InterPro" id="IPR001516">
    <property type="entry name" value="Proton_antipo_N"/>
</dbReference>
<evidence type="ECO:0000313" key="16">
    <source>
        <dbReference type="EMBL" id="MFD0801270.1"/>
    </source>
</evidence>
<feature type="transmembrane region" description="Helical" evidence="11">
    <location>
        <begin position="160"/>
        <end position="181"/>
    </location>
</feature>
<dbReference type="Pfam" id="PF13244">
    <property type="entry name" value="MbhD"/>
    <property type="match status" value="1"/>
</dbReference>
<keyword evidence="2" id="KW-0813">Transport</keyword>
<keyword evidence="5 9" id="KW-0812">Transmembrane</keyword>
<feature type="transmembrane region" description="Helical" evidence="11">
    <location>
        <begin position="695"/>
        <end position="715"/>
    </location>
</feature>
<dbReference type="Proteomes" id="UP001596956">
    <property type="component" value="Unassembled WGS sequence"/>
</dbReference>
<evidence type="ECO:0000256" key="4">
    <source>
        <dbReference type="ARBA" id="ARBA00022475"/>
    </source>
</evidence>
<feature type="transmembrane region" description="Helical" evidence="11">
    <location>
        <begin position="567"/>
        <end position="595"/>
    </location>
</feature>
<keyword evidence="8 11" id="KW-0472">Membrane</keyword>
<feature type="transmembrane region" description="Helical" evidence="11">
    <location>
        <begin position="225"/>
        <end position="247"/>
    </location>
</feature>
<feature type="transmembrane region" description="Helical" evidence="11">
    <location>
        <begin position="656"/>
        <end position="675"/>
    </location>
</feature>
<feature type="non-terminal residue" evidence="16">
    <location>
        <position position="819"/>
    </location>
</feature>
<dbReference type="PANTHER" id="PTHR43373">
    <property type="entry name" value="NA(+)/H(+) ANTIPORTER SUBUNIT"/>
    <property type="match status" value="1"/>
</dbReference>
<organism evidence="16 17">
    <name type="scientific">Streptomonospora algeriensis</name>
    <dbReference type="NCBI Taxonomy" id="995084"/>
    <lineage>
        <taxon>Bacteria</taxon>
        <taxon>Bacillati</taxon>
        <taxon>Actinomycetota</taxon>
        <taxon>Actinomycetes</taxon>
        <taxon>Streptosporangiales</taxon>
        <taxon>Nocardiopsidaceae</taxon>
        <taxon>Streptomonospora</taxon>
    </lineage>
</organism>
<feature type="domain" description="MrpA C-terminal/MbhE" evidence="15">
    <location>
        <begin position="695"/>
        <end position="768"/>
    </location>
</feature>
<evidence type="ECO:0000256" key="1">
    <source>
        <dbReference type="ARBA" id="ARBA00004651"/>
    </source>
</evidence>
<feature type="transmembrane region" description="Helical" evidence="11">
    <location>
        <begin position="76"/>
        <end position="100"/>
    </location>
</feature>
<evidence type="ECO:0000256" key="3">
    <source>
        <dbReference type="ARBA" id="ARBA00022449"/>
    </source>
</evidence>
<accession>A0ABW3BDX6</accession>